<dbReference type="SUPFAM" id="SSF57845">
    <property type="entry name" value="B-box zinc-binding domain"/>
    <property type="match status" value="1"/>
</dbReference>
<dbReference type="Pfam" id="PF13639">
    <property type="entry name" value="zf-RING_2"/>
    <property type="match status" value="1"/>
</dbReference>
<dbReference type="PANTHER" id="PTHR25462">
    <property type="entry name" value="BONUS, ISOFORM C-RELATED"/>
    <property type="match status" value="1"/>
</dbReference>
<dbReference type="InterPro" id="IPR001841">
    <property type="entry name" value="Znf_RING"/>
</dbReference>
<feature type="non-terminal residue" evidence="7">
    <location>
        <position position="472"/>
    </location>
</feature>
<proteinExistence type="predicted"/>
<dbReference type="SMART" id="SM00184">
    <property type="entry name" value="RING"/>
    <property type="match status" value="1"/>
</dbReference>
<dbReference type="PANTHER" id="PTHR25462:SF296">
    <property type="entry name" value="MEIOTIC P26, ISOFORM F"/>
    <property type="match status" value="1"/>
</dbReference>
<evidence type="ECO:0000256" key="3">
    <source>
        <dbReference type="ARBA" id="ARBA00022833"/>
    </source>
</evidence>
<keyword evidence="3" id="KW-0862">Zinc</keyword>
<organism evidence="7 8">
    <name type="scientific">Meganyctiphanes norvegica</name>
    <name type="common">Northern krill</name>
    <name type="synonym">Thysanopoda norvegica</name>
    <dbReference type="NCBI Taxonomy" id="48144"/>
    <lineage>
        <taxon>Eukaryota</taxon>
        <taxon>Metazoa</taxon>
        <taxon>Ecdysozoa</taxon>
        <taxon>Arthropoda</taxon>
        <taxon>Crustacea</taxon>
        <taxon>Multicrustacea</taxon>
        <taxon>Malacostraca</taxon>
        <taxon>Eumalacostraca</taxon>
        <taxon>Eucarida</taxon>
        <taxon>Euphausiacea</taxon>
        <taxon>Euphausiidae</taxon>
        <taxon>Meganyctiphanes</taxon>
    </lineage>
</organism>
<dbReference type="Gene3D" id="3.30.40.10">
    <property type="entry name" value="Zinc/RING finger domain, C3HC4 (zinc finger)"/>
    <property type="match status" value="1"/>
</dbReference>
<keyword evidence="1" id="KW-0479">Metal-binding</keyword>
<dbReference type="InterPro" id="IPR013083">
    <property type="entry name" value="Znf_RING/FYVE/PHD"/>
</dbReference>
<keyword evidence="5" id="KW-0175">Coiled coil</keyword>
<evidence type="ECO:0000256" key="2">
    <source>
        <dbReference type="ARBA" id="ARBA00022771"/>
    </source>
</evidence>
<dbReference type="SUPFAM" id="SSF57850">
    <property type="entry name" value="RING/U-box"/>
    <property type="match status" value="1"/>
</dbReference>
<gene>
    <name evidence="7" type="ORF">MNOR_LOCUS12018</name>
</gene>
<dbReference type="GO" id="GO:0008270">
    <property type="term" value="F:zinc ion binding"/>
    <property type="evidence" value="ECO:0007669"/>
    <property type="project" value="UniProtKB-KW"/>
</dbReference>
<dbReference type="PROSITE" id="PS00518">
    <property type="entry name" value="ZF_RING_1"/>
    <property type="match status" value="1"/>
</dbReference>
<evidence type="ECO:0000256" key="4">
    <source>
        <dbReference type="PROSITE-ProRule" id="PRU00175"/>
    </source>
</evidence>
<dbReference type="InterPro" id="IPR017907">
    <property type="entry name" value="Znf_RING_CS"/>
</dbReference>
<evidence type="ECO:0000313" key="8">
    <source>
        <dbReference type="Proteomes" id="UP001497623"/>
    </source>
</evidence>
<name>A0AAV2QHU3_MEGNR</name>
<dbReference type="AlphaFoldDB" id="A0AAV2QHU3"/>
<dbReference type="EMBL" id="CAXKWB010006459">
    <property type="protein sequence ID" value="CAL4082882.1"/>
    <property type="molecule type" value="Genomic_DNA"/>
</dbReference>
<evidence type="ECO:0000256" key="5">
    <source>
        <dbReference type="SAM" id="Coils"/>
    </source>
</evidence>
<dbReference type="InterPro" id="IPR047153">
    <property type="entry name" value="TRIM45/56/19-like"/>
</dbReference>
<reference evidence="7 8" key="1">
    <citation type="submission" date="2024-05" db="EMBL/GenBank/DDBJ databases">
        <authorList>
            <person name="Wallberg A."/>
        </authorList>
    </citation>
    <scope>NUCLEOTIDE SEQUENCE [LARGE SCALE GENOMIC DNA]</scope>
</reference>
<dbReference type="Proteomes" id="UP001497623">
    <property type="component" value="Unassembled WGS sequence"/>
</dbReference>
<dbReference type="InterPro" id="IPR029000">
    <property type="entry name" value="Cyclophilin-like_dom_sf"/>
</dbReference>
<evidence type="ECO:0000313" key="7">
    <source>
        <dbReference type="EMBL" id="CAL4082882.1"/>
    </source>
</evidence>
<dbReference type="SUPFAM" id="SSF50891">
    <property type="entry name" value="Cyclophilin-like"/>
    <property type="match status" value="1"/>
</dbReference>
<feature type="domain" description="RING-type" evidence="6">
    <location>
        <begin position="6"/>
        <end position="49"/>
    </location>
</feature>
<evidence type="ECO:0000259" key="6">
    <source>
        <dbReference type="PROSITE" id="PS50089"/>
    </source>
</evidence>
<comment type="caution">
    <text evidence="7">The sequence shown here is derived from an EMBL/GenBank/DDBJ whole genome shotgun (WGS) entry which is preliminary data.</text>
</comment>
<keyword evidence="8" id="KW-1185">Reference proteome</keyword>
<keyword evidence="2 4" id="KW-0863">Zinc-finger</keyword>
<protein>
    <recommendedName>
        <fullName evidence="6">RING-type domain-containing protein</fullName>
    </recommendedName>
</protein>
<evidence type="ECO:0000256" key="1">
    <source>
        <dbReference type="ARBA" id="ARBA00022723"/>
    </source>
</evidence>
<accession>A0AAV2QHU3</accession>
<dbReference type="PROSITE" id="PS50089">
    <property type="entry name" value="ZF_RING_2"/>
    <property type="match status" value="1"/>
</dbReference>
<feature type="coiled-coil region" evidence="5">
    <location>
        <begin position="165"/>
        <end position="213"/>
    </location>
</feature>
<sequence>MDILECFLCNNKFDEHKRRARTLTCAHYFCQDCLDQIIKSATPHCPTCRAVITSHSAEMLNPNFLMDDLITKMKTGLSSFNLEENNEDFSAGSCPKHKKCQLYFTCKSHNVKICRDCTVIEHPPSKCQIISFEDEVKETKQITITNLKTQKVSRERNICDLQKVVTDTRTKIQEKKEEIAKLTRDINKDEQIVKNANESIQECMENKNVLETNQHKLVASLTINAINHACQEAECSIKVSNSIGMSLEKNFKIGSSNPFQILIDQNPGEFVNKILRGGATVHATSEINKENRFSQLFVKDDVIHLPALASCDSQPAPEKTVTVSSLFAQYPLPSADVYLTLSGEGNDLGTVYVKLRDNDYAKYLRKLCMGTIGPSYRGTIFIGSEKCKLWTGLVKQYDPSSCTEDPPALPTRVLLKIGTVYMMPTYKLSFWMTESNGESHAVGDVIKGINVLESAQKYPKDKVIIKDVGIVF</sequence>